<keyword evidence="3" id="KW-1185">Reference proteome</keyword>
<protein>
    <submittedName>
        <fullName evidence="2">3-deoxy-D-manno-octulosonic-acid kinase</fullName>
    </submittedName>
</protein>
<gene>
    <name evidence="2" type="ORF">Fuma_00163</name>
</gene>
<dbReference type="Gene3D" id="1.10.510.10">
    <property type="entry name" value="Transferase(Phosphotransferase) domain 1"/>
    <property type="match status" value="1"/>
</dbReference>
<reference evidence="2 3" key="1">
    <citation type="journal article" date="2016" name="Front. Microbiol.">
        <title>Fuerstia marisgermanicae gen. nov., sp. nov., an Unusual Member of the Phylum Planctomycetes from the German Wadden Sea.</title>
        <authorList>
            <person name="Kohn T."/>
            <person name="Heuer A."/>
            <person name="Jogler M."/>
            <person name="Vollmers J."/>
            <person name="Boedeker C."/>
            <person name="Bunk B."/>
            <person name="Rast P."/>
            <person name="Borchert D."/>
            <person name="Glockner I."/>
            <person name="Freese H.M."/>
            <person name="Klenk H.P."/>
            <person name="Overmann J."/>
            <person name="Kaster A.K."/>
            <person name="Rohde M."/>
            <person name="Wiegand S."/>
            <person name="Jogler C."/>
        </authorList>
    </citation>
    <scope>NUCLEOTIDE SEQUENCE [LARGE SCALE GENOMIC DNA]</scope>
    <source>
        <strain evidence="2 3">NH11</strain>
    </source>
</reference>
<dbReference type="InterPro" id="IPR002575">
    <property type="entry name" value="Aminoglycoside_PTrfase"/>
</dbReference>
<evidence type="ECO:0000259" key="1">
    <source>
        <dbReference type="PROSITE" id="PS50011"/>
    </source>
</evidence>
<dbReference type="OrthoDB" id="9769860at2"/>
<name>A0A1P8W942_9PLAN</name>
<dbReference type="GO" id="GO:0005524">
    <property type="term" value="F:ATP binding"/>
    <property type="evidence" value="ECO:0007669"/>
    <property type="project" value="InterPro"/>
</dbReference>
<dbReference type="AlphaFoldDB" id="A0A1P8W942"/>
<sequence>MALAIRWIKRRYEHSLLSPRRKELELEISNAWGRAIRLIPASTSESYDEIHYAVDQGQRLAVVRVNSPFRKTPEDVAPHCAGFPLQPKQRLNHEWNAYSKLAPHQLSPEPLWRTDDAIACSWLSWPRASRYLVQHRSRFWEVIQRVLPAIRAMHDNGVTHLDMNPGNLMLDPDSNRVAIIDFEFAPSEWITHAQQKGFDYLRLMADCTKRRRGGRQFEANVDRMVNLLDQYVDEESRDADLRFSTTLLQRLNANPELCNQLRRVFRRL</sequence>
<dbReference type="KEGG" id="fmr:Fuma_00163"/>
<dbReference type="EMBL" id="CP017641">
    <property type="protein sequence ID" value="APZ90583.1"/>
    <property type="molecule type" value="Genomic_DNA"/>
</dbReference>
<feature type="domain" description="Protein kinase" evidence="1">
    <location>
        <begin position="1"/>
        <end position="268"/>
    </location>
</feature>
<evidence type="ECO:0000313" key="2">
    <source>
        <dbReference type="EMBL" id="APZ90583.1"/>
    </source>
</evidence>
<accession>A0A1P8W942</accession>
<proteinExistence type="predicted"/>
<organism evidence="2 3">
    <name type="scientific">Fuerstiella marisgermanici</name>
    <dbReference type="NCBI Taxonomy" id="1891926"/>
    <lineage>
        <taxon>Bacteria</taxon>
        <taxon>Pseudomonadati</taxon>
        <taxon>Planctomycetota</taxon>
        <taxon>Planctomycetia</taxon>
        <taxon>Planctomycetales</taxon>
        <taxon>Planctomycetaceae</taxon>
        <taxon>Fuerstiella</taxon>
    </lineage>
</organism>
<keyword evidence="2" id="KW-0808">Transferase</keyword>
<dbReference type="GO" id="GO:0004672">
    <property type="term" value="F:protein kinase activity"/>
    <property type="evidence" value="ECO:0007669"/>
    <property type="project" value="InterPro"/>
</dbReference>
<dbReference type="PROSITE" id="PS50011">
    <property type="entry name" value="PROTEIN_KINASE_DOM"/>
    <property type="match status" value="1"/>
</dbReference>
<dbReference type="Pfam" id="PF01636">
    <property type="entry name" value="APH"/>
    <property type="match status" value="1"/>
</dbReference>
<evidence type="ECO:0000313" key="3">
    <source>
        <dbReference type="Proteomes" id="UP000187735"/>
    </source>
</evidence>
<keyword evidence="2" id="KW-0418">Kinase</keyword>
<dbReference type="RefSeq" id="WP_077022454.1">
    <property type="nucleotide sequence ID" value="NZ_CP017641.1"/>
</dbReference>
<dbReference type="SUPFAM" id="SSF56112">
    <property type="entry name" value="Protein kinase-like (PK-like)"/>
    <property type="match status" value="1"/>
</dbReference>
<dbReference type="InterPro" id="IPR000719">
    <property type="entry name" value="Prot_kinase_dom"/>
</dbReference>
<dbReference type="Proteomes" id="UP000187735">
    <property type="component" value="Chromosome"/>
</dbReference>
<dbReference type="InterPro" id="IPR011009">
    <property type="entry name" value="Kinase-like_dom_sf"/>
</dbReference>